<comment type="catalytic activity">
    <reaction evidence="7">
        <text>L-threonyl-[protein] + ATP = O-phospho-L-threonyl-[protein] + ADP + H(+)</text>
        <dbReference type="Rhea" id="RHEA:46608"/>
        <dbReference type="Rhea" id="RHEA-COMP:11060"/>
        <dbReference type="Rhea" id="RHEA-COMP:11605"/>
        <dbReference type="ChEBI" id="CHEBI:15378"/>
        <dbReference type="ChEBI" id="CHEBI:30013"/>
        <dbReference type="ChEBI" id="CHEBI:30616"/>
        <dbReference type="ChEBI" id="CHEBI:61977"/>
        <dbReference type="ChEBI" id="CHEBI:456216"/>
        <dbReference type="EC" id="2.7.11.1"/>
    </reaction>
</comment>
<keyword evidence="5" id="KW-0418">Kinase</keyword>
<evidence type="ECO:0000313" key="11">
    <source>
        <dbReference type="Proteomes" id="UP001610335"/>
    </source>
</evidence>
<accession>A0ABR4I6F9</accession>
<proteinExistence type="predicted"/>
<organism evidence="10 11">
    <name type="scientific">Aspergillus cavernicola</name>
    <dbReference type="NCBI Taxonomy" id="176166"/>
    <lineage>
        <taxon>Eukaryota</taxon>
        <taxon>Fungi</taxon>
        <taxon>Dikarya</taxon>
        <taxon>Ascomycota</taxon>
        <taxon>Pezizomycotina</taxon>
        <taxon>Eurotiomycetes</taxon>
        <taxon>Eurotiomycetidae</taxon>
        <taxon>Eurotiales</taxon>
        <taxon>Aspergillaceae</taxon>
        <taxon>Aspergillus</taxon>
        <taxon>Aspergillus subgen. Nidulantes</taxon>
    </lineage>
</organism>
<gene>
    <name evidence="10" type="ORF">BDW59DRAFT_180741</name>
</gene>
<dbReference type="PROSITE" id="PS00108">
    <property type="entry name" value="PROTEIN_KINASE_ST"/>
    <property type="match status" value="1"/>
</dbReference>
<keyword evidence="6" id="KW-0067">ATP-binding</keyword>
<keyword evidence="3" id="KW-0808">Transferase</keyword>
<evidence type="ECO:0000256" key="4">
    <source>
        <dbReference type="ARBA" id="ARBA00022741"/>
    </source>
</evidence>
<comment type="caution">
    <text evidence="10">The sequence shown here is derived from an EMBL/GenBank/DDBJ whole genome shotgun (WGS) entry which is preliminary data.</text>
</comment>
<evidence type="ECO:0000256" key="6">
    <source>
        <dbReference type="ARBA" id="ARBA00022840"/>
    </source>
</evidence>
<dbReference type="InterPro" id="IPR008271">
    <property type="entry name" value="Ser/Thr_kinase_AS"/>
</dbReference>
<keyword evidence="4" id="KW-0547">Nucleotide-binding</keyword>
<dbReference type="EC" id="2.7.11.1" evidence="1"/>
<dbReference type="SUPFAM" id="SSF56112">
    <property type="entry name" value="Protein kinase-like (PK-like)"/>
    <property type="match status" value="1"/>
</dbReference>
<comment type="catalytic activity">
    <reaction evidence="8">
        <text>L-seryl-[protein] + ATP = O-phospho-L-seryl-[protein] + ADP + H(+)</text>
        <dbReference type="Rhea" id="RHEA:17989"/>
        <dbReference type="Rhea" id="RHEA-COMP:9863"/>
        <dbReference type="Rhea" id="RHEA-COMP:11604"/>
        <dbReference type="ChEBI" id="CHEBI:15378"/>
        <dbReference type="ChEBI" id="CHEBI:29999"/>
        <dbReference type="ChEBI" id="CHEBI:30616"/>
        <dbReference type="ChEBI" id="CHEBI:83421"/>
        <dbReference type="ChEBI" id="CHEBI:456216"/>
        <dbReference type="EC" id="2.7.11.1"/>
    </reaction>
</comment>
<dbReference type="InterPro" id="IPR011009">
    <property type="entry name" value="Kinase-like_dom_sf"/>
</dbReference>
<keyword evidence="2" id="KW-0723">Serine/threonine-protein kinase</keyword>
<evidence type="ECO:0000256" key="5">
    <source>
        <dbReference type="ARBA" id="ARBA00022777"/>
    </source>
</evidence>
<protein>
    <recommendedName>
        <fullName evidence="1">non-specific serine/threonine protein kinase</fullName>
        <ecNumber evidence="1">2.7.11.1</ecNumber>
    </recommendedName>
</protein>
<reference evidence="10 11" key="1">
    <citation type="submission" date="2024-07" db="EMBL/GenBank/DDBJ databases">
        <title>Section-level genome sequencing and comparative genomics of Aspergillus sections Usti and Cavernicolus.</title>
        <authorList>
            <consortium name="Lawrence Berkeley National Laboratory"/>
            <person name="Nybo J.L."/>
            <person name="Vesth T.C."/>
            <person name="Theobald S."/>
            <person name="Frisvad J.C."/>
            <person name="Larsen T.O."/>
            <person name="Kjaerboelling I."/>
            <person name="Rothschild-Mancinelli K."/>
            <person name="Lyhne E.K."/>
            <person name="Kogle M.E."/>
            <person name="Barry K."/>
            <person name="Clum A."/>
            <person name="Na H."/>
            <person name="Ledsgaard L."/>
            <person name="Lin J."/>
            <person name="Lipzen A."/>
            <person name="Kuo A."/>
            <person name="Riley R."/>
            <person name="Mondo S."/>
            <person name="LaButti K."/>
            <person name="Haridas S."/>
            <person name="Pangalinan J."/>
            <person name="Salamov A.A."/>
            <person name="Simmons B.A."/>
            <person name="Magnuson J.K."/>
            <person name="Chen J."/>
            <person name="Drula E."/>
            <person name="Henrissat B."/>
            <person name="Wiebenga A."/>
            <person name="Lubbers R.J."/>
            <person name="Gomes A.C."/>
            <person name="Makela M.R."/>
            <person name="Stajich J."/>
            <person name="Grigoriev I.V."/>
            <person name="Mortensen U.H."/>
            <person name="De vries R.P."/>
            <person name="Baker S.E."/>
            <person name="Andersen M.R."/>
        </authorList>
    </citation>
    <scope>NUCLEOTIDE SEQUENCE [LARGE SCALE GENOMIC DNA]</scope>
    <source>
        <strain evidence="10 11">CBS 600.67</strain>
    </source>
</reference>
<dbReference type="PANTHER" id="PTHR24343:SF558">
    <property type="entry name" value="PROTEIN KINASE DOMAIN-CONTAINING PROTEIN"/>
    <property type="match status" value="1"/>
</dbReference>
<dbReference type="PANTHER" id="PTHR24343">
    <property type="entry name" value="SERINE/THREONINE KINASE"/>
    <property type="match status" value="1"/>
</dbReference>
<evidence type="ECO:0000256" key="8">
    <source>
        <dbReference type="ARBA" id="ARBA00048679"/>
    </source>
</evidence>
<dbReference type="EMBL" id="JBFXLS010000054">
    <property type="protein sequence ID" value="KAL2823275.1"/>
    <property type="molecule type" value="Genomic_DNA"/>
</dbReference>
<feature type="domain" description="Protein kinase" evidence="9">
    <location>
        <begin position="144"/>
        <end position="404"/>
    </location>
</feature>
<sequence length="404" mass="46443">MPHCFLPFLQRLRKQTASLTRAEDTKFDEEGNYLLATQDLTPQHGVHFPRGEYPSAGITQYYRPKQDRFVQMNGGHRHYLSPPKSKRHSWGNTGLLDWIGLRDKGKRSNGSESLRTEWEQWTGSGSGGWPVESHKMAAITQKYGDIETVAGCGTHALVLLSHKVHRCNPHLDRYYALKIFCRGPEQTEFDYRRRVTLEYSITSSLHHDNIVMTFELLPLGYGNLCGCMEYCSGGDLHSLIVASRRLWEEEADCFFKQLMHGILYLHEMGIAHRDLKPENLLLTDRGCLKISDFGNAECFRLAREDQVHMSTRRCGSAPYISSEQYLAQPFDPRYVDIWAAAIVYIAMRAGRNPWKLATVKDECFRDYIEDCKVGRQYFLIKDISHVRLSLSFLLNKAAESYTPC</sequence>
<evidence type="ECO:0000313" key="10">
    <source>
        <dbReference type="EMBL" id="KAL2823275.1"/>
    </source>
</evidence>
<evidence type="ECO:0000259" key="9">
    <source>
        <dbReference type="PROSITE" id="PS50011"/>
    </source>
</evidence>
<dbReference type="Proteomes" id="UP001610335">
    <property type="component" value="Unassembled WGS sequence"/>
</dbReference>
<dbReference type="Gene3D" id="1.10.510.10">
    <property type="entry name" value="Transferase(Phosphotransferase) domain 1"/>
    <property type="match status" value="1"/>
</dbReference>
<dbReference type="InterPro" id="IPR000719">
    <property type="entry name" value="Prot_kinase_dom"/>
</dbReference>
<dbReference type="SMART" id="SM00220">
    <property type="entry name" value="S_TKc"/>
    <property type="match status" value="1"/>
</dbReference>
<evidence type="ECO:0000256" key="1">
    <source>
        <dbReference type="ARBA" id="ARBA00012513"/>
    </source>
</evidence>
<evidence type="ECO:0000256" key="7">
    <source>
        <dbReference type="ARBA" id="ARBA00047899"/>
    </source>
</evidence>
<name>A0ABR4I6F9_9EURO</name>
<dbReference type="PROSITE" id="PS50011">
    <property type="entry name" value="PROTEIN_KINASE_DOM"/>
    <property type="match status" value="1"/>
</dbReference>
<evidence type="ECO:0000256" key="2">
    <source>
        <dbReference type="ARBA" id="ARBA00022527"/>
    </source>
</evidence>
<keyword evidence="11" id="KW-1185">Reference proteome</keyword>
<dbReference type="Pfam" id="PF00069">
    <property type="entry name" value="Pkinase"/>
    <property type="match status" value="1"/>
</dbReference>
<evidence type="ECO:0000256" key="3">
    <source>
        <dbReference type="ARBA" id="ARBA00022679"/>
    </source>
</evidence>